<proteinExistence type="predicted"/>
<reference evidence="1" key="1">
    <citation type="journal article" date="2023" name="G3 (Bethesda)">
        <title>A reference genome for the long-term kleptoplast-retaining sea slug Elysia crispata morphotype clarki.</title>
        <authorList>
            <person name="Eastman K.E."/>
            <person name="Pendleton A.L."/>
            <person name="Shaikh M.A."/>
            <person name="Suttiyut T."/>
            <person name="Ogas R."/>
            <person name="Tomko P."/>
            <person name="Gavelis G."/>
            <person name="Widhalm J.R."/>
            <person name="Wisecaver J.H."/>
        </authorList>
    </citation>
    <scope>NUCLEOTIDE SEQUENCE</scope>
    <source>
        <strain evidence="1">ECLA1</strain>
    </source>
</reference>
<dbReference type="Proteomes" id="UP001283361">
    <property type="component" value="Unassembled WGS sequence"/>
</dbReference>
<accession>A0AAE0ZCC9</accession>
<keyword evidence="2" id="KW-1185">Reference proteome</keyword>
<sequence length="80" mass="8815">MDTIPPWRSKEEKAVLEYSLYNHSVGSNGEKFLSIKGHELQHWGYQVTATRAGISNSGPLAADTCYAGVVTQPGLDYKIM</sequence>
<name>A0AAE0ZCC9_9GAST</name>
<comment type="caution">
    <text evidence="1">The sequence shown here is derived from an EMBL/GenBank/DDBJ whole genome shotgun (WGS) entry which is preliminary data.</text>
</comment>
<organism evidence="1 2">
    <name type="scientific">Elysia crispata</name>
    <name type="common">lettuce slug</name>
    <dbReference type="NCBI Taxonomy" id="231223"/>
    <lineage>
        <taxon>Eukaryota</taxon>
        <taxon>Metazoa</taxon>
        <taxon>Spiralia</taxon>
        <taxon>Lophotrochozoa</taxon>
        <taxon>Mollusca</taxon>
        <taxon>Gastropoda</taxon>
        <taxon>Heterobranchia</taxon>
        <taxon>Euthyneura</taxon>
        <taxon>Panpulmonata</taxon>
        <taxon>Sacoglossa</taxon>
        <taxon>Placobranchoidea</taxon>
        <taxon>Plakobranchidae</taxon>
        <taxon>Elysia</taxon>
    </lineage>
</organism>
<dbReference type="AlphaFoldDB" id="A0AAE0ZCC9"/>
<gene>
    <name evidence="1" type="ORF">RRG08_053784</name>
</gene>
<evidence type="ECO:0000313" key="1">
    <source>
        <dbReference type="EMBL" id="KAK3766281.1"/>
    </source>
</evidence>
<evidence type="ECO:0000313" key="2">
    <source>
        <dbReference type="Proteomes" id="UP001283361"/>
    </source>
</evidence>
<protein>
    <submittedName>
        <fullName evidence="1">Uncharacterized protein</fullName>
    </submittedName>
</protein>
<dbReference type="EMBL" id="JAWDGP010004237">
    <property type="protein sequence ID" value="KAK3766281.1"/>
    <property type="molecule type" value="Genomic_DNA"/>
</dbReference>